<dbReference type="GeneID" id="106462772"/>
<dbReference type="RefSeq" id="XP_022245816.1">
    <property type="nucleotide sequence ID" value="XM_022390108.1"/>
</dbReference>
<dbReference type="Proteomes" id="UP000694941">
    <property type="component" value="Unplaced"/>
</dbReference>
<gene>
    <name evidence="2 3 4 5 6 7" type="primary">LOC106462772</name>
</gene>
<dbReference type="RefSeq" id="XP_022245817.1">
    <property type="nucleotide sequence ID" value="XM_022390109.1"/>
</dbReference>
<evidence type="ECO:0000313" key="7">
    <source>
        <dbReference type="RefSeq" id="XP_022245819.1"/>
    </source>
</evidence>
<protein>
    <submittedName>
        <fullName evidence="2 3">Uncharacterized protein LOC106462772</fullName>
    </submittedName>
</protein>
<evidence type="ECO:0000313" key="2">
    <source>
        <dbReference type="RefSeq" id="XP_013778178.1"/>
    </source>
</evidence>
<evidence type="ECO:0000313" key="5">
    <source>
        <dbReference type="RefSeq" id="XP_022245817.1"/>
    </source>
</evidence>
<dbReference type="RefSeq" id="XP_013778178.1">
    <property type="nucleotide sequence ID" value="XM_013922724.2"/>
</dbReference>
<keyword evidence="1" id="KW-1185">Reference proteome</keyword>
<dbReference type="Gene3D" id="3.40.50.450">
    <property type="match status" value="2"/>
</dbReference>
<dbReference type="RefSeq" id="XP_022245815.1">
    <property type="nucleotide sequence ID" value="XM_022390107.1"/>
</dbReference>
<evidence type="ECO:0000313" key="6">
    <source>
        <dbReference type="RefSeq" id="XP_022245818.1"/>
    </source>
</evidence>
<reference evidence="2 3" key="1">
    <citation type="submission" date="2025-05" db="UniProtKB">
        <authorList>
            <consortium name="RefSeq"/>
        </authorList>
    </citation>
    <scope>IDENTIFICATION</scope>
    <source>
        <tissue evidence="2 3">Muscle</tissue>
    </source>
</reference>
<dbReference type="RefSeq" id="XP_022245819.1">
    <property type="nucleotide sequence ID" value="XM_022390111.1"/>
</dbReference>
<evidence type="ECO:0000313" key="1">
    <source>
        <dbReference type="Proteomes" id="UP000694941"/>
    </source>
</evidence>
<sequence length="413" mass="46865">MSQSKSDIAPMINGDCLNFGKKVSYHASLEPSSEVERENEPYVFLGGSCNPTTWRRDIAIPILNKLNIAYYNPQCAQWGPELINCENEAKEGAQVLLFVIDTQTRSVASMIEAAHIAGTSKNLILVIYHLRNEGCTTVMGEKITERELQELIQGRTYLKYLVWKKNISVFDNIPSAIEAAQVSLKNENHQNFGVDQAKVLHVVGEKLKQQKNVAVNLDNSNSGEISITHQQKNSCLIKNFMHTVFQPVLQFFDWIQPFCNYKDVYLGGSSGSWREDVAIPILKKYGLTYGYPLEEHTCSEKFLQMERNIIERCKVLLFVITKESRSLSQMIAAAHYIGRESEKDKKRQIVLCIQDIEESTSIDGEKLSSQAVKDYNRGRVYLQNIAKQADIFLKIEEAVEKAAEYAIKYSQDS</sequence>
<dbReference type="InterPro" id="IPR039470">
    <property type="entry name" value="Nuc_deoxyri_tr2"/>
</dbReference>
<name>A0ABM1SQB3_LIMPO</name>
<evidence type="ECO:0000313" key="4">
    <source>
        <dbReference type="RefSeq" id="XP_022245816.1"/>
    </source>
</evidence>
<dbReference type="Pfam" id="PF15891">
    <property type="entry name" value="Nuc_deoxyri_tr2"/>
    <property type="match status" value="1"/>
</dbReference>
<proteinExistence type="predicted"/>
<dbReference type="RefSeq" id="XP_022245818.1">
    <property type="nucleotide sequence ID" value="XM_022390110.1"/>
</dbReference>
<dbReference type="PANTHER" id="PTHR36300:SF1">
    <property type="entry name" value="RAW, ISOFORM A"/>
    <property type="match status" value="1"/>
</dbReference>
<organism evidence="1 7">
    <name type="scientific">Limulus polyphemus</name>
    <name type="common">Atlantic horseshoe crab</name>
    <dbReference type="NCBI Taxonomy" id="6850"/>
    <lineage>
        <taxon>Eukaryota</taxon>
        <taxon>Metazoa</taxon>
        <taxon>Ecdysozoa</taxon>
        <taxon>Arthropoda</taxon>
        <taxon>Chelicerata</taxon>
        <taxon>Merostomata</taxon>
        <taxon>Xiphosura</taxon>
        <taxon>Limulidae</taxon>
        <taxon>Limulus</taxon>
    </lineage>
</organism>
<dbReference type="PANTHER" id="PTHR36300">
    <property type="entry name" value="RAW, ISOFORM A"/>
    <property type="match status" value="1"/>
</dbReference>
<evidence type="ECO:0000313" key="3">
    <source>
        <dbReference type="RefSeq" id="XP_022245815.1"/>
    </source>
</evidence>
<accession>A0ABM1SQB3</accession>